<organism evidence="1">
    <name type="scientific">Anguilla anguilla</name>
    <name type="common">European freshwater eel</name>
    <name type="synonym">Muraena anguilla</name>
    <dbReference type="NCBI Taxonomy" id="7936"/>
    <lineage>
        <taxon>Eukaryota</taxon>
        <taxon>Metazoa</taxon>
        <taxon>Chordata</taxon>
        <taxon>Craniata</taxon>
        <taxon>Vertebrata</taxon>
        <taxon>Euteleostomi</taxon>
        <taxon>Actinopterygii</taxon>
        <taxon>Neopterygii</taxon>
        <taxon>Teleostei</taxon>
        <taxon>Anguilliformes</taxon>
        <taxon>Anguillidae</taxon>
        <taxon>Anguilla</taxon>
    </lineage>
</organism>
<accession>A0A0E9RK55</accession>
<dbReference type="AlphaFoldDB" id="A0A0E9RK55"/>
<reference evidence="1" key="2">
    <citation type="journal article" date="2015" name="Fish Shellfish Immunol.">
        <title>Early steps in the European eel (Anguilla anguilla)-Vibrio vulnificus interaction in the gills: Role of the RtxA13 toxin.</title>
        <authorList>
            <person name="Callol A."/>
            <person name="Pajuelo D."/>
            <person name="Ebbesson L."/>
            <person name="Teles M."/>
            <person name="MacKenzie S."/>
            <person name="Amaro C."/>
        </authorList>
    </citation>
    <scope>NUCLEOTIDE SEQUENCE</scope>
</reference>
<dbReference type="EMBL" id="GBXM01079103">
    <property type="protein sequence ID" value="JAH29474.1"/>
    <property type="molecule type" value="Transcribed_RNA"/>
</dbReference>
<reference evidence="1" key="1">
    <citation type="submission" date="2014-11" db="EMBL/GenBank/DDBJ databases">
        <authorList>
            <person name="Amaro Gonzalez C."/>
        </authorList>
    </citation>
    <scope>NUCLEOTIDE SEQUENCE</scope>
</reference>
<name>A0A0E9RK55_ANGAN</name>
<sequence>MQFSCKAHLQLSAVIDNCELSKHLGPAALLPCRFEINRSLNNIFLSCRL</sequence>
<proteinExistence type="predicted"/>
<evidence type="ECO:0000313" key="1">
    <source>
        <dbReference type="EMBL" id="JAH29474.1"/>
    </source>
</evidence>
<protein>
    <submittedName>
        <fullName evidence="1">Uncharacterized protein</fullName>
    </submittedName>
</protein>